<gene>
    <name evidence="1" type="ORF">COU95_01865</name>
</gene>
<dbReference type="EMBL" id="PFEK01000036">
    <property type="protein sequence ID" value="PJE67545.1"/>
    <property type="molecule type" value="Genomic_DNA"/>
</dbReference>
<proteinExistence type="predicted"/>
<name>A0A2M8L3P3_9BACT</name>
<evidence type="ECO:0000313" key="1">
    <source>
        <dbReference type="EMBL" id="PJE67545.1"/>
    </source>
</evidence>
<dbReference type="InterPro" id="IPR012657">
    <property type="entry name" value="23S_rRNA-intervening_sequence"/>
</dbReference>
<dbReference type="Pfam" id="PF05635">
    <property type="entry name" value="23S_rRNA_IVP"/>
    <property type="match status" value="1"/>
</dbReference>
<dbReference type="InterPro" id="IPR036583">
    <property type="entry name" value="23S_rRNA_IVS_sf"/>
</dbReference>
<comment type="caution">
    <text evidence="1">The sequence shown here is derived from an EMBL/GenBank/DDBJ whole genome shotgun (WGS) entry which is preliminary data.</text>
</comment>
<dbReference type="SUPFAM" id="SSF158446">
    <property type="entry name" value="IVS-encoded protein-like"/>
    <property type="match status" value="1"/>
</dbReference>
<evidence type="ECO:0008006" key="3">
    <source>
        <dbReference type="Google" id="ProtNLM"/>
    </source>
</evidence>
<accession>A0A2M8L3P3</accession>
<organism evidence="1 2">
    <name type="scientific">Candidatus Shapirobacteria bacterium CG10_big_fil_rev_8_21_14_0_10_40_9</name>
    <dbReference type="NCBI Taxonomy" id="1974888"/>
    <lineage>
        <taxon>Bacteria</taxon>
        <taxon>Candidatus Shapironibacteriota</taxon>
    </lineage>
</organism>
<dbReference type="Proteomes" id="UP000231474">
    <property type="component" value="Unassembled WGS sequence"/>
</dbReference>
<evidence type="ECO:0000313" key="2">
    <source>
        <dbReference type="Proteomes" id="UP000231474"/>
    </source>
</evidence>
<reference evidence="2" key="1">
    <citation type="submission" date="2017-09" db="EMBL/GenBank/DDBJ databases">
        <title>Depth-based differentiation of microbial function through sediment-hosted aquifers and enrichment of novel symbionts in the deep terrestrial subsurface.</title>
        <authorList>
            <person name="Probst A.J."/>
            <person name="Ladd B."/>
            <person name="Jarett J.K."/>
            <person name="Geller-Mcgrath D.E."/>
            <person name="Sieber C.M.K."/>
            <person name="Emerson J.B."/>
            <person name="Anantharaman K."/>
            <person name="Thomas B.C."/>
            <person name="Malmstrom R."/>
            <person name="Stieglmeier M."/>
            <person name="Klingl A."/>
            <person name="Woyke T."/>
            <person name="Ryan C.M."/>
            <person name="Banfield J.F."/>
        </authorList>
    </citation>
    <scope>NUCLEOTIDE SEQUENCE [LARGE SCALE GENOMIC DNA]</scope>
</reference>
<dbReference type="PANTHER" id="PTHR38471">
    <property type="entry name" value="FOUR HELIX BUNDLE PROTEIN"/>
    <property type="match status" value="1"/>
</dbReference>
<dbReference type="AlphaFoldDB" id="A0A2M8L3P3"/>
<dbReference type="PANTHER" id="PTHR38471:SF2">
    <property type="entry name" value="FOUR HELIX BUNDLE PROTEIN"/>
    <property type="match status" value="1"/>
</dbReference>
<dbReference type="CDD" id="cd16377">
    <property type="entry name" value="23S_rRNA_IVP_like"/>
    <property type="match status" value="1"/>
</dbReference>
<protein>
    <recommendedName>
        <fullName evidence="3">Four helix bundle protein</fullName>
    </recommendedName>
</protein>
<sequence length="121" mass="14022">MKTFRFLDFKVYQEAKSFHREIVEITKRFPREYFYLVDQLKRCSLSMILNIAEGSAKRSDKDFNRYLENSLGSINEAVACLDVALSVKLINEEKFNDLVLKAESIKKQIGGFSRKLLSSNS</sequence>
<dbReference type="Gene3D" id="1.20.1440.60">
    <property type="entry name" value="23S rRNA-intervening sequence"/>
    <property type="match status" value="1"/>
</dbReference>
<dbReference type="NCBIfam" id="TIGR02436">
    <property type="entry name" value="four helix bundle protein"/>
    <property type="match status" value="1"/>
</dbReference>